<dbReference type="EMBL" id="BNDW01000068">
    <property type="protein sequence ID" value="GHI25316.1"/>
    <property type="molecule type" value="Genomic_DNA"/>
</dbReference>
<dbReference type="Proteomes" id="UP001052739">
    <property type="component" value="Unassembled WGS sequence"/>
</dbReference>
<dbReference type="SUPFAM" id="SSF51197">
    <property type="entry name" value="Clavaminate synthase-like"/>
    <property type="match status" value="1"/>
</dbReference>
<comment type="caution">
    <text evidence="1">The sequence shown here is derived from an EMBL/GenBank/DDBJ whole genome shotgun (WGS) entry which is preliminary data.</text>
</comment>
<keyword evidence="2" id="KW-1185">Reference proteome</keyword>
<evidence type="ECO:0000313" key="1">
    <source>
        <dbReference type="EMBL" id="GHI25316.1"/>
    </source>
</evidence>
<sequence length="107" mass="11460">MIVRLFSFVLLACHREGDPLPHPAPAEARTALGAHCTPELGEGFVTAGLRLYREGRDGVARHGDRTGRSSTRDTLVALLSLGDPRDLVLRPRGPVALRLPPVTATSS</sequence>
<reference evidence="1" key="1">
    <citation type="submission" date="2024-05" db="EMBL/GenBank/DDBJ databases">
        <title>Whole genome shotgun sequence of Streptomyces hydrogenans NBRC 13475.</title>
        <authorList>
            <person name="Komaki H."/>
            <person name="Tamura T."/>
        </authorList>
    </citation>
    <scope>NUCLEOTIDE SEQUENCE</scope>
    <source>
        <strain evidence="1">NBRC 13475</strain>
    </source>
</reference>
<gene>
    <name evidence="1" type="ORF">Shyd_66870</name>
</gene>
<protein>
    <recommendedName>
        <fullName evidence="3">Lipoprotein</fullName>
    </recommendedName>
</protein>
<evidence type="ECO:0000313" key="2">
    <source>
        <dbReference type="Proteomes" id="UP001052739"/>
    </source>
</evidence>
<dbReference type="Gene3D" id="2.60.120.590">
    <property type="entry name" value="Alpha-ketoglutarate-dependent dioxygenase AlkB-like"/>
    <property type="match status" value="1"/>
</dbReference>
<evidence type="ECO:0008006" key="3">
    <source>
        <dbReference type="Google" id="ProtNLM"/>
    </source>
</evidence>
<accession>A0ABQ3PJV9</accession>
<name>A0ABQ3PJV9_9ACTN</name>
<organism evidence="1 2">
    <name type="scientific">Streptomyces hydrogenans</name>
    <dbReference type="NCBI Taxonomy" id="1873719"/>
    <lineage>
        <taxon>Bacteria</taxon>
        <taxon>Bacillati</taxon>
        <taxon>Actinomycetota</taxon>
        <taxon>Actinomycetes</taxon>
        <taxon>Kitasatosporales</taxon>
        <taxon>Streptomycetaceae</taxon>
        <taxon>Streptomyces</taxon>
    </lineage>
</organism>
<dbReference type="InterPro" id="IPR037151">
    <property type="entry name" value="AlkB-like_sf"/>
</dbReference>
<proteinExistence type="predicted"/>